<proteinExistence type="predicted"/>
<organism evidence="1 2">
    <name type="scientific">Tanacetum coccineum</name>
    <dbReference type="NCBI Taxonomy" id="301880"/>
    <lineage>
        <taxon>Eukaryota</taxon>
        <taxon>Viridiplantae</taxon>
        <taxon>Streptophyta</taxon>
        <taxon>Embryophyta</taxon>
        <taxon>Tracheophyta</taxon>
        <taxon>Spermatophyta</taxon>
        <taxon>Magnoliopsida</taxon>
        <taxon>eudicotyledons</taxon>
        <taxon>Gunneridae</taxon>
        <taxon>Pentapetalae</taxon>
        <taxon>asterids</taxon>
        <taxon>campanulids</taxon>
        <taxon>Asterales</taxon>
        <taxon>Asteraceae</taxon>
        <taxon>Asteroideae</taxon>
        <taxon>Anthemideae</taxon>
        <taxon>Anthemidinae</taxon>
        <taxon>Tanacetum</taxon>
    </lineage>
</organism>
<protein>
    <submittedName>
        <fullName evidence="1">Uncharacterized protein</fullName>
    </submittedName>
</protein>
<keyword evidence="2" id="KW-1185">Reference proteome</keyword>
<gene>
    <name evidence="1" type="ORF">Tco_0936673</name>
</gene>
<comment type="caution">
    <text evidence="1">The sequence shown here is derived from an EMBL/GenBank/DDBJ whole genome shotgun (WGS) entry which is preliminary data.</text>
</comment>
<name>A0ABQ5DET7_9ASTR</name>
<evidence type="ECO:0000313" key="2">
    <source>
        <dbReference type="Proteomes" id="UP001151760"/>
    </source>
</evidence>
<accession>A0ABQ5DET7</accession>
<reference evidence="1" key="2">
    <citation type="submission" date="2022-01" db="EMBL/GenBank/DDBJ databases">
        <authorList>
            <person name="Yamashiro T."/>
            <person name="Shiraishi A."/>
            <person name="Satake H."/>
            <person name="Nakayama K."/>
        </authorList>
    </citation>
    <scope>NUCLEOTIDE SEQUENCE</scope>
</reference>
<evidence type="ECO:0000313" key="1">
    <source>
        <dbReference type="EMBL" id="GJT36808.1"/>
    </source>
</evidence>
<sequence length="68" mass="7498">MQLAVATLAVGSRGKLVLHFPAAAYLDLAEYDFGNHMEDLRAQSLIRQKVHNSELQAACALPFDEVEL</sequence>
<dbReference type="EMBL" id="BQNB010015171">
    <property type="protein sequence ID" value="GJT36808.1"/>
    <property type="molecule type" value="Genomic_DNA"/>
</dbReference>
<dbReference type="Proteomes" id="UP001151760">
    <property type="component" value="Unassembled WGS sequence"/>
</dbReference>
<reference evidence="1" key="1">
    <citation type="journal article" date="2022" name="Int. J. Mol. Sci.">
        <title>Draft Genome of Tanacetum Coccineum: Genomic Comparison of Closely Related Tanacetum-Family Plants.</title>
        <authorList>
            <person name="Yamashiro T."/>
            <person name="Shiraishi A."/>
            <person name="Nakayama K."/>
            <person name="Satake H."/>
        </authorList>
    </citation>
    <scope>NUCLEOTIDE SEQUENCE</scope>
</reference>